<dbReference type="AlphaFoldDB" id="A0A9D5LY95"/>
<dbReference type="SUPFAM" id="SSF158499">
    <property type="entry name" value="DnaD domain-like"/>
    <property type="match status" value="2"/>
</dbReference>
<dbReference type="NCBIfam" id="TIGR01446">
    <property type="entry name" value="DnaD_dom"/>
    <property type="match status" value="2"/>
</dbReference>
<dbReference type="PANTHER" id="PTHR37293:SF5">
    <property type="entry name" value="DNA REPLICATION PROTEIN"/>
    <property type="match status" value="1"/>
</dbReference>
<dbReference type="InterPro" id="IPR053162">
    <property type="entry name" value="DnaD"/>
</dbReference>
<name>A0A9D5LY95_9FIRM</name>
<dbReference type="EMBL" id="JADCKB010000012">
    <property type="protein sequence ID" value="MBE5040201.1"/>
    <property type="molecule type" value="Genomic_DNA"/>
</dbReference>
<feature type="domain" description="DnaB/C C-terminal" evidence="3">
    <location>
        <begin position="123"/>
        <end position="194"/>
    </location>
</feature>
<sequence>MEQFPVSYDFAEKYIRFSRPEYIQVYLYVKYQTHKTGVFPKPDAIAKGLGMTADRVIFILDFWVSRDELIYDENGYRFPEETAAATPPAPKPKKRRQVTRPSYTMAEIDAAATQNKAISGLFYQAETVLGRVLTTTDMEMLYSFIDWLGLPVEVVTMLLSYAVKRGKTSRRYLETVAIDWADRGIDTFEAAESYVMELEAIDSAEHKIRSILGIYDRALTPTEKKYIKLWTEDSQISLDLIPLAYDRTVAHTGKLSWAYMNKILESWAAEGITTPEQAKQWNGVLKQQKDPAQQSSLPKKSKFNNYEDSNQTDYDKLEEQLLDMMLDNEV</sequence>
<dbReference type="InterPro" id="IPR017019">
    <property type="entry name" value="DNA_replication_prd_bac"/>
</dbReference>
<keyword evidence="5" id="KW-1185">Reference proteome</keyword>
<evidence type="ECO:0000313" key="4">
    <source>
        <dbReference type="EMBL" id="MBE5040201.1"/>
    </source>
</evidence>
<dbReference type="Proteomes" id="UP000806542">
    <property type="component" value="Unassembled WGS sequence"/>
</dbReference>
<organism evidence="4 5">
    <name type="scientific">Ructibacterium gallinarum</name>
    <dbReference type="NCBI Taxonomy" id="2779355"/>
    <lineage>
        <taxon>Bacteria</taxon>
        <taxon>Bacillati</taxon>
        <taxon>Bacillota</taxon>
        <taxon>Clostridia</taxon>
        <taxon>Eubacteriales</taxon>
        <taxon>Oscillospiraceae</taxon>
        <taxon>Ructibacterium</taxon>
    </lineage>
</organism>
<evidence type="ECO:0000256" key="2">
    <source>
        <dbReference type="SAM" id="MobiDB-lite"/>
    </source>
</evidence>
<dbReference type="InterPro" id="IPR006343">
    <property type="entry name" value="DnaB/C_C"/>
</dbReference>
<gene>
    <name evidence="4" type="ORF">INF28_06975</name>
</gene>
<dbReference type="InterPro" id="IPR034829">
    <property type="entry name" value="DnaD-like_sf"/>
</dbReference>
<comment type="caution">
    <text evidence="4">The sequence shown here is derived from an EMBL/GenBank/DDBJ whole genome shotgun (WGS) entry which is preliminary data.</text>
</comment>
<accession>A0A9D5LY95</accession>
<dbReference type="Gene3D" id="1.10.10.630">
    <property type="entry name" value="DnaD domain-like"/>
    <property type="match status" value="2"/>
</dbReference>
<evidence type="ECO:0000259" key="3">
    <source>
        <dbReference type="Pfam" id="PF07261"/>
    </source>
</evidence>
<dbReference type="PANTHER" id="PTHR37293">
    <property type="entry name" value="PHAGE REPLICATION PROTEIN-RELATED"/>
    <property type="match status" value="1"/>
</dbReference>
<dbReference type="RefSeq" id="WP_226392750.1">
    <property type="nucleotide sequence ID" value="NZ_JADCKB010000012.1"/>
</dbReference>
<evidence type="ECO:0000313" key="5">
    <source>
        <dbReference type="Proteomes" id="UP000806542"/>
    </source>
</evidence>
<protein>
    <submittedName>
        <fullName evidence="4">DnaD domain protein</fullName>
    </submittedName>
</protein>
<evidence type="ECO:0000256" key="1">
    <source>
        <dbReference type="ARBA" id="ARBA00093462"/>
    </source>
</evidence>
<reference evidence="4" key="1">
    <citation type="submission" date="2020-10" db="EMBL/GenBank/DDBJ databases">
        <title>ChiBAC.</title>
        <authorList>
            <person name="Zenner C."/>
            <person name="Hitch T.C.A."/>
            <person name="Clavel T."/>
        </authorList>
    </citation>
    <scope>NUCLEOTIDE SEQUENCE</scope>
    <source>
        <strain evidence="4">DSM 107454</strain>
    </source>
</reference>
<proteinExistence type="inferred from homology"/>
<dbReference type="Pfam" id="PF07261">
    <property type="entry name" value="DnaB_2"/>
    <property type="match status" value="2"/>
</dbReference>
<feature type="compositionally biased region" description="Polar residues" evidence="2">
    <location>
        <begin position="290"/>
        <end position="312"/>
    </location>
</feature>
<feature type="region of interest" description="Disordered" evidence="2">
    <location>
        <begin position="283"/>
        <end position="312"/>
    </location>
</feature>
<feature type="domain" description="DnaB/C C-terminal" evidence="3">
    <location>
        <begin position="216"/>
        <end position="280"/>
    </location>
</feature>
<comment type="similarity">
    <text evidence="1">Belongs to the DnaB/DnaD family.</text>
</comment>
<dbReference type="PIRSF" id="PIRSF033722">
    <property type="entry name" value="DnaD_CA_C3587_prd"/>
    <property type="match status" value="1"/>
</dbReference>